<comment type="caution">
    <text evidence="1">The sequence shown here is derived from an EMBL/GenBank/DDBJ whole genome shotgun (WGS) entry which is preliminary data.</text>
</comment>
<evidence type="ECO:0000313" key="2">
    <source>
        <dbReference type="Proteomes" id="UP000481947"/>
    </source>
</evidence>
<evidence type="ECO:0000313" key="1">
    <source>
        <dbReference type="EMBL" id="MYZ51511.1"/>
    </source>
</evidence>
<dbReference type="Gene3D" id="1.20.1220.20">
    <property type="entry name" value="Uncharcterised protein PF01724"/>
    <property type="match status" value="1"/>
</dbReference>
<gene>
    <name evidence="1" type="ORF">F5985_05015</name>
</gene>
<proteinExistence type="predicted"/>
<reference evidence="1 2" key="1">
    <citation type="submission" date="2019-09" db="EMBL/GenBank/DDBJ databases">
        <title>Identification of Malikia spinosa a prominent benzene-, toluene-, and ethylbenzene-degrading bacterium: enrichment, isolation and whole genome sequencing.</title>
        <authorList>
            <person name="Tancsics A."/>
            <person name="Revesz F."/>
            <person name="Kriszt B."/>
        </authorList>
    </citation>
    <scope>NUCLEOTIDE SEQUENCE [LARGE SCALE GENOMIC DNA]</scope>
    <source>
        <strain evidence="1 2">AB6</strain>
    </source>
</reference>
<dbReference type="RefSeq" id="WP_161124557.1">
    <property type="nucleotide sequence ID" value="NZ_CAXYWD010000067.1"/>
</dbReference>
<dbReference type="InterPro" id="IPR002636">
    <property type="entry name" value="DUF29"/>
</dbReference>
<dbReference type="Proteomes" id="UP000481947">
    <property type="component" value="Unassembled WGS sequence"/>
</dbReference>
<dbReference type="Pfam" id="PF01724">
    <property type="entry name" value="DUF29"/>
    <property type="match status" value="1"/>
</dbReference>
<sequence length="144" mass="15926">MGTPYEKDVVAWAMEQAALLRAGNLSALDIEHVAEEIEDVGKSEKRELASRMAVLLSHLLKWLHQPGQRCSSWSRSLKEQRKAIAAAMRQAPSLKASLGDTDWLAGVWADAVTKAVDETGLDSFPEDCPWTMAQVLTEDFFPEA</sequence>
<organism evidence="1 2">
    <name type="scientific">Malikia spinosa</name>
    <dbReference type="NCBI Taxonomy" id="86180"/>
    <lineage>
        <taxon>Bacteria</taxon>
        <taxon>Pseudomonadati</taxon>
        <taxon>Pseudomonadota</taxon>
        <taxon>Betaproteobacteria</taxon>
        <taxon>Burkholderiales</taxon>
        <taxon>Comamonadaceae</taxon>
        <taxon>Malikia</taxon>
    </lineage>
</organism>
<protein>
    <submittedName>
        <fullName evidence="1">DUF29 domain-containing protein</fullName>
    </submittedName>
</protein>
<dbReference type="PANTHER" id="PTHR34235">
    <property type="entry name" value="SLR1203 PROTEIN-RELATED"/>
    <property type="match status" value="1"/>
</dbReference>
<accession>A0A7C9J5D6</accession>
<dbReference type="EMBL" id="VYSB01000004">
    <property type="protein sequence ID" value="MYZ51511.1"/>
    <property type="molecule type" value="Genomic_DNA"/>
</dbReference>
<name>A0A7C9J5D6_9BURK</name>
<dbReference type="AlphaFoldDB" id="A0A7C9J5D6"/>
<dbReference type="PANTHER" id="PTHR34235:SF4">
    <property type="entry name" value="SLR0291 PROTEIN"/>
    <property type="match status" value="1"/>
</dbReference>